<sequence length="125" mass="13532">MKGNQLAALGCVLAGVAVALGAFAAHGLKSHVTPYALSIIEKGVQYQFWHSLALIAIGLWLYVSPQRLLKLAGGFIAFGILCFSGSLYGLALTDWRWLWPVTPIGGLSFLLGWGMAAWSLWRRVS</sequence>
<protein>
    <submittedName>
        <fullName evidence="7">DUF423 domain-containing protein</fullName>
    </submittedName>
</protein>
<feature type="transmembrane region" description="Helical" evidence="6">
    <location>
        <begin position="97"/>
        <end position="121"/>
    </location>
</feature>
<comment type="similarity">
    <text evidence="2">Belongs to the UPF0382 family.</text>
</comment>
<dbReference type="PANTHER" id="PTHR43461">
    <property type="entry name" value="TRANSMEMBRANE PROTEIN 256"/>
    <property type="match status" value="1"/>
</dbReference>
<feature type="transmembrane region" description="Helical" evidence="6">
    <location>
        <begin position="48"/>
        <end position="64"/>
    </location>
</feature>
<dbReference type="Pfam" id="PF04241">
    <property type="entry name" value="DUF423"/>
    <property type="match status" value="1"/>
</dbReference>
<evidence type="ECO:0000256" key="3">
    <source>
        <dbReference type="ARBA" id="ARBA00022692"/>
    </source>
</evidence>
<keyword evidence="5 6" id="KW-0472">Membrane</keyword>
<evidence type="ECO:0000313" key="7">
    <source>
        <dbReference type="EMBL" id="MDD1795222.1"/>
    </source>
</evidence>
<evidence type="ECO:0000256" key="4">
    <source>
        <dbReference type="ARBA" id="ARBA00022989"/>
    </source>
</evidence>
<organism evidence="7 8">
    <name type="scientific">Enterovibrio gelatinilyticus</name>
    <dbReference type="NCBI Taxonomy" id="2899819"/>
    <lineage>
        <taxon>Bacteria</taxon>
        <taxon>Pseudomonadati</taxon>
        <taxon>Pseudomonadota</taxon>
        <taxon>Gammaproteobacteria</taxon>
        <taxon>Vibrionales</taxon>
        <taxon>Vibrionaceae</taxon>
        <taxon>Enterovibrio</taxon>
    </lineage>
</organism>
<proteinExistence type="inferred from homology"/>
<keyword evidence="8" id="KW-1185">Reference proteome</keyword>
<evidence type="ECO:0000256" key="6">
    <source>
        <dbReference type="SAM" id="Phobius"/>
    </source>
</evidence>
<dbReference type="Proteomes" id="UP001149400">
    <property type="component" value="Unassembled WGS sequence"/>
</dbReference>
<keyword evidence="3 6" id="KW-0812">Transmembrane</keyword>
<dbReference type="InterPro" id="IPR006696">
    <property type="entry name" value="DUF423"/>
</dbReference>
<evidence type="ECO:0000256" key="5">
    <source>
        <dbReference type="ARBA" id="ARBA00023136"/>
    </source>
</evidence>
<comment type="subcellular location">
    <subcellularLocation>
        <location evidence="1">Membrane</location>
        <topology evidence="1">Multi-pass membrane protein</topology>
    </subcellularLocation>
</comment>
<name>A0ABT5R6T5_9GAMM</name>
<accession>A0ABT5R6T5</accession>
<comment type="caution">
    <text evidence="7">The sequence shown here is derived from an EMBL/GenBank/DDBJ whole genome shotgun (WGS) entry which is preliminary data.</text>
</comment>
<dbReference type="EMBL" id="JAJUBC010000026">
    <property type="protein sequence ID" value="MDD1795222.1"/>
    <property type="molecule type" value="Genomic_DNA"/>
</dbReference>
<evidence type="ECO:0000313" key="8">
    <source>
        <dbReference type="Proteomes" id="UP001149400"/>
    </source>
</evidence>
<reference evidence="7" key="1">
    <citation type="submission" date="2021-12" db="EMBL/GenBank/DDBJ databases">
        <title>Enterovibrio ZSDZ35 sp. nov. and Enterovibrio ZSDZ42 sp. nov., isolated from coastal seawater in Qingdao.</title>
        <authorList>
            <person name="Zhang P."/>
        </authorList>
    </citation>
    <scope>NUCLEOTIDE SEQUENCE</scope>
    <source>
        <strain evidence="7">ZSDZ42</strain>
    </source>
</reference>
<evidence type="ECO:0000256" key="2">
    <source>
        <dbReference type="ARBA" id="ARBA00009694"/>
    </source>
</evidence>
<evidence type="ECO:0000256" key="1">
    <source>
        <dbReference type="ARBA" id="ARBA00004141"/>
    </source>
</evidence>
<feature type="transmembrane region" description="Helical" evidence="6">
    <location>
        <begin position="71"/>
        <end position="91"/>
    </location>
</feature>
<dbReference type="RefSeq" id="WP_274166028.1">
    <property type="nucleotide sequence ID" value="NZ_JAJUBC010000026.1"/>
</dbReference>
<keyword evidence="4 6" id="KW-1133">Transmembrane helix</keyword>
<dbReference type="PANTHER" id="PTHR43461:SF1">
    <property type="entry name" value="TRANSMEMBRANE PROTEIN 256"/>
    <property type="match status" value="1"/>
</dbReference>
<gene>
    <name evidence="7" type="ORF">LRP50_19005</name>
</gene>